<dbReference type="InterPro" id="IPR008266">
    <property type="entry name" value="Tyr_kinase_AS"/>
</dbReference>
<keyword evidence="1" id="KW-0808">Transferase</keyword>
<proteinExistence type="predicted"/>
<dbReference type="InterPro" id="IPR000719">
    <property type="entry name" value="Prot_kinase_dom"/>
</dbReference>
<dbReference type="PROSITE" id="PS00109">
    <property type="entry name" value="PROTEIN_KINASE_TYR"/>
    <property type="match status" value="1"/>
</dbReference>
<dbReference type="EMBL" id="QGDJ01000004">
    <property type="protein sequence ID" value="PWJ19344.1"/>
    <property type="molecule type" value="Genomic_DNA"/>
</dbReference>
<keyword evidence="9" id="KW-1185">Reference proteome</keyword>
<evidence type="ECO:0000256" key="3">
    <source>
        <dbReference type="ARBA" id="ARBA00022777"/>
    </source>
</evidence>
<dbReference type="PANTHER" id="PTHR43289">
    <property type="entry name" value="MITOGEN-ACTIVATED PROTEIN KINASE KINASE KINASE 20-RELATED"/>
    <property type="match status" value="1"/>
</dbReference>
<accession>A0A2Y9API4</accession>
<gene>
    <name evidence="7" type="ORF">BCF38_104280</name>
    <name evidence="8" type="ORF">SAMN05421539_104280</name>
</gene>
<evidence type="ECO:0000313" key="9">
    <source>
        <dbReference type="Proteomes" id="UP000245839"/>
    </source>
</evidence>
<dbReference type="Proteomes" id="UP000245839">
    <property type="component" value="Unassembled WGS sequence"/>
</dbReference>
<keyword evidence="3 8" id="KW-0418">Kinase</keyword>
<evidence type="ECO:0000256" key="5">
    <source>
        <dbReference type="SAM" id="MobiDB-lite"/>
    </source>
</evidence>
<dbReference type="InterPro" id="IPR011009">
    <property type="entry name" value="Kinase-like_dom_sf"/>
</dbReference>
<dbReference type="EMBL" id="UETC01000004">
    <property type="protein sequence ID" value="SSA46006.1"/>
    <property type="molecule type" value="Genomic_DNA"/>
</dbReference>
<dbReference type="PANTHER" id="PTHR43289:SF34">
    <property type="entry name" value="SERINE_THREONINE-PROTEIN KINASE YBDM-RELATED"/>
    <property type="match status" value="1"/>
</dbReference>
<evidence type="ECO:0000256" key="4">
    <source>
        <dbReference type="ARBA" id="ARBA00022840"/>
    </source>
</evidence>
<evidence type="ECO:0000313" key="7">
    <source>
        <dbReference type="EMBL" id="PWJ19344.1"/>
    </source>
</evidence>
<evidence type="ECO:0000256" key="1">
    <source>
        <dbReference type="ARBA" id="ARBA00022679"/>
    </source>
</evidence>
<dbReference type="Gene3D" id="3.30.200.20">
    <property type="entry name" value="Phosphorylase Kinase, domain 1"/>
    <property type="match status" value="1"/>
</dbReference>
<sequence length="452" mass="50230">MEQEPALATDAASPMADELQPGTKMCQGQYTVLRYINSGGFGVTYLAHDSLGRKVVIKECFPGSMCCRRQGKVRLRSVSNEVDFGRVVELFEREARALAQLSHPNVVGVHQIFKENGTAYMAMDFVEGPDLFDVLETTPDRLGPDEVRRLLDQLLKALAYVHENGILHRDISPDNILLAPNGMPVLIDFGAARQNAARATRMLSRIHTVKDGYSPQEFYLAGSSQRKSSDLYALAATFHHLIRGCPPPNSTVRLAAVAQNDPDPYQPLAGRIPSYDDAFLAAIDKCLNLFAKDRMKSAEEWLQAISGAPASTPAPAGELGQDLRRQISELVRETAVCISQSRREPEAAIEVTRPDPIEIQRAKEREHWAKVTRDLEEIRAEIEAAEALRRETEEADARRRHAQGKARHGPDHQGRRAASKARTPSRFGQWVAGFLTLRRDVSTKPALQPQED</sequence>
<dbReference type="Gene3D" id="1.10.510.10">
    <property type="entry name" value="Transferase(Phosphotransferase) domain 1"/>
    <property type="match status" value="1"/>
</dbReference>
<keyword evidence="4" id="KW-0067">ATP-binding</keyword>
<dbReference type="GO" id="GO:0005524">
    <property type="term" value="F:ATP binding"/>
    <property type="evidence" value="ECO:0007669"/>
    <property type="project" value="UniProtKB-KW"/>
</dbReference>
<evidence type="ECO:0000256" key="2">
    <source>
        <dbReference type="ARBA" id="ARBA00022741"/>
    </source>
</evidence>
<dbReference type="RefSeq" id="WP_245947456.1">
    <property type="nucleotide sequence ID" value="NZ_QGDJ01000004.1"/>
</dbReference>
<keyword evidence="8" id="KW-0723">Serine/threonine-protein kinase</keyword>
<organism evidence="8 10">
    <name type="scientific">Jannaschia seohaensis</name>
    <dbReference type="NCBI Taxonomy" id="475081"/>
    <lineage>
        <taxon>Bacteria</taxon>
        <taxon>Pseudomonadati</taxon>
        <taxon>Pseudomonadota</taxon>
        <taxon>Alphaproteobacteria</taxon>
        <taxon>Rhodobacterales</taxon>
        <taxon>Roseobacteraceae</taxon>
        <taxon>Jannaschia</taxon>
    </lineage>
</organism>
<feature type="region of interest" description="Disordered" evidence="5">
    <location>
        <begin position="388"/>
        <end position="425"/>
    </location>
</feature>
<feature type="domain" description="Protein kinase" evidence="6">
    <location>
        <begin position="30"/>
        <end position="311"/>
    </location>
</feature>
<name>A0A2Y9API4_9RHOB</name>
<feature type="compositionally biased region" description="Basic and acidic residues" evidence="5">
    <location>
        <begin position="388"/>
        <end position="397"/>
    </location>
</feature>
<feature type="compositionally biased region" description="Basic residues" evidence="5">
    <location>
        <begin position="398"/>
        <end position="407"/>
    </location>
</feature>
<dbReference type="GO" id="GO:0004674">
    <property type="term" value="F:protein serine/threonine kinase activity"/>
    <property type="evidence" value="ECO:0007669"/>
    <property type="project" value="UniProtKB-KW"/>
</dbReference>
<reference evidence="8 10" key="1">
    <citation type="submission" date="2016-10" db="EMBL/GenBank/DDBJ databases">
        <authorList>
            <person name="Cai Z."/>
        </authorList>
    </citation>
    <scope>NUCLEOTIDE SEQUENCE [LARGE SCALE GENOMIC DNA]</scope>
    <source>
        <strain evidence="8 10">DSM 25227</strain>
    </source>
</reference>
<evidence type="ECO:0000313" key="10">
    <source>
        <dbReference type="Proteomes" id="UP000251571"/>
    </source>
</evidence>
<dbReference type="AlphaFoldDB" id="A0A2Y9API4"/>
<keyword evidence="2" id="KW-0547">Nucleotide-binding</keyword>
<feature type="region of interest" description="Disordered" evidence="5">
    <location>
        <begin position="1"/>
        <end position="20"/>
    </location>
</feature>
<dbReference type="Proteomes" id="UP000251571">
    <property type="component" value="Unassembled WGS sequence"/>
</dbReference>
<dbReference type="Pfam" id="PF00069">
    <property type="entry name" value="Pkinase"/>
    <property type="match status" value="1"/>
</dbReference>
<dbReference type="PROSITE" id="PS50011">
    <property type="entry name" value="PROTEIN_KINASE_DOM"/>
    <property type="match status" value="1"/>
</dbReference>
<evidence type="ECO:0000313" key="8">
    <source>
        <dbReference type="EMBL" id="SSA46006.1"/>
    </source>
</evidence>
<evidence type="ECO:0000259" key="6">
    <source>
        <dbReference type="PROSITE" id="PS50011"/>
    </source>
</evidence>
<protein>
    <submittedName>
        <fullName evidence="8">Serine/threonine protein kinase</fullName>
    </submittedName>
</protein>
<dbReference type="SUPFAM" id="SSF56112">
    <property type="entry name" value="Protein kinase-like (PK-like)"/>
    <property type="match status" value="1"/>
</dbReference>
<dbReference type="CDD" id="cd14014">
    <property type="entry name" value="STKc_PknB_like"/>
    <property type="match status" value="1"/>
</dbReference>
<reference evidence="7 9" key="2">
    <citation type="submission" date="2018-03" db="EMBL/GenBank/DDBJ databases">
        <title>Genomic Encyclopedia of Archaeal and Bacterial Type Strains, Phase II (KMG-II): from individual species to whole genera.</title>
        <authorList>
            <person name="Goeker M."/>
        </authorList>
    </citation>
    <scope>NUCLEOTIDE SEQUENCE [LARGE SCALE GENOMIC DNA]</scope>
    <source>
        <strain evidence="7 9">DSM 25227</strain>
    </source>
</reference>